<dbReference type="InterPro" id="IPR045339">
    <property type="entry name" value="DUF6534"/>
</dbReference>
<gene>
    <name evidence="3" type="ORF">POSPLADRAFT_1141649</name>
</gene>
<reference evidence="3 4" key="1">
    <citation type="submission" date="2017-04" db="EMBL/GenBank/DDBJ databases">
        <title>Genome Sequence of the Model Brown-Rot Fungus Postia placenta SB12.</title>
        <authorList>
            <consortium name="DOE Joint Genome Institute"/>
            <person name="Gaskell J."/>
            <person name="Kersten P."/>
            <person name="Larrondo L.F."/>
            <person name="Canessa P."/>
            <person name="Martinez D."/>
            <person name="Hibbett D."/>
            <person name="Schmoll M."/>
            <person name="Kubicek C.P."/>
            <person name="Martinez A.T."/>
            <person name="Yadav J."/>
            <person name="Master E."/>
            <person name="Magnuson J.K."/>
            <person name="James T."/>
            <person name="Yaver D."/>
            <person name="Berka R."/>
            <person name="Labutti K."/>
            <person name="Lipzen A."/>
            <person name="Aerts A."/>
            <person name="Barry K."/>
            <person name="Henrissat B."/>
            <person name="Blanchette R."/>
            <person name="Grigoriev I."/>
            <person name="Cullen D."/>
        </authorList>
    </citation>
    <scope>NUCLEOTIDE SEQUENCE [LARGE SCALE GENOMIC DNA]</scope>
    <source>
        <strain evidence="3 4">MAD-698-R-SB12</strain>
    </source>
</reference>
<dbReference type="Pfam" id="PF20152">
    <property type="entry name" value="DUF6534"/>
    <property type="match status" value="1"/>
</dbReference>
<sequence length="337" mass="38045">MPQCIPEVSRPQLAITKASTGRSCVLDHIATVFVQIGLTTVCERERMWFRTSKSMDNDVKTQFNSTLGAMFLGQFATAVNELVVGRLYGITSLQAFFYYKQHPRDPPLIRWLVCGLWCLDSLHMALIEYAAYYYMVLNFADPFDIVKPIWSVMVSTNACVISQNLQPPAMEMEWKGHHLALDHSRTGRIVLVDHRRWSLYVGFGLEVVVDGIITVSQCLVLRRFRTGIRSTDSIISVLMVYSINTGMLTSLCAIVCLITYTVLPNMFVYFVFYFVLSKLYVNCLLANLNARTTILEAGHRPLGKFDVSEATTTGESHFGSTAPQASCTGVPFRFRFH</sequence>
<feature type="transmembrane region" description="Helical" evidence="1">
    <location>
        <begin position="197"/>
        <end position="221"/>
    </location>
</feature>
<dbReference type="OrthoDB" id="2745105at2759"/>
<keyword evidence="1" id="KW-0472">Membrane</keyword>
<feature type="transmembrane region" description="Helical" evidence="1">
    <location>
        <begin position="266"/>
        <end position="285"/>
    </location>
</feature>
<name>A0A1X6N354_9APHY</name>
<dbReference type="STRING" id="670580.A0A1X6N354"/>
<dbReference type="RefSeq" id="XP_024339754.1">
    <property type="nucleotide sequence ID" value="XM_024485321.1"/>
</dbReference>
<evidence type="ECO:0000313" key="3">
    <source>
        <dbReference type="EMBL" id="OSX62960.1"/>
    </source>
</evidence>
<accession>A0A1X6N354</accession>
<keyword evidence="1" id="KW-1133">Transmembrane helix</keyword>
<dbReference type="Proteomes" id="UP000194127">
    <property type="component" value="Unassembled WGS sequence"/>
</dbReference>
<dbReference type="EMBL" id="KZ110596">
    <property type="protein sequence ID" value="OSX62960.1"/>
    <property type="molecule type" value="Genomic_DNA"/>
</dbReference>
<organism evidence="3 4">
    <name type="scientific">Postia placenta MAD-698-R-SB12</name>
    <dbReference type="NCBI Taxonomy" id="670580"/>
    <lineage>
        <taxon>Eukaryota</taxon>
        <taxon>Fungi</taxon>
        <taxon>Dikarya</taxon>
        <taxon>Basidiomycota</taxon>
        <taxon>Agaricomycotina</taxon>
        <taxon>Agaricomycetes</taxon>
        <taxon>Polyporales</taxon>
        <taxon>Adustoporiaceae</taxon>
        <taxon>Rhodonia</taxon>
    </lineage>
</organism>
<dbReference type="PANTHER" id="PTHR40465">
    <property type="entry name" value="CHROMOSOME 1, WHOLE GENOME SHOTGUN SEQUENCE"/>
    <property type="match status" value="1"/>
</dbReference>
<feature type="domain" description="DUF6534" evidence="2">
    <location>
        <begin position="207"/>
        <end position="292"/>
    </location>
</feature>
<evidence type="ECO:0000259" key="2">
    <source>
        <dbReference type="Pfam" id="PF20152"/>
    </source>
</evidence>
<keyword evidence="4" id="KW-1185">Reference proteome</keyword>
<proteinExistence type="predicted"/>
<evidence type="ECO:0000313" key="4">
    <source>
        <dbReference type="Proteomes" id="UP000194127"/>
    </source>
</evidence>
<evidence type="ECO:0000256" key="1">
    <source>
        <dbReference type="SAM" id="Phobius"/>
    </source>
</evidence>
<dbReference type="PANTHER" id="PTHR40465:SF1">
    <property type="entry name" value="DUF6534 DOMAIN-CONTAINING PROTEIN"/>
    <property type="match status" value="1"/>
</dbReference>
<feature type="transmembrane region" description="Helical" evidence="1">
    <location>
        <begin position="233"/>
        <end position="260"/>
    </location>
</feature>
<dbReference type="AlphaFoldDB" id="A0A1X6N354"/>
<dbReference type="GeneID" id="36330270"/>
<keyword evidence="1" id="KW-0812">Transmembrane</keyword>
<protein>
    <recommendedName>
        <fullName evidence="2">DUF6534 domain-containing protein</fullName>
    </recommendedName>
</protein>